<feature type="compositionally biased region" description="Basic residues" evidence="1">
    <location>
        <begin position="185"/>
        <end position="199"/>
    </location>
</feature>
<dbReference type="AlphaFoldDB" id="A0A9K3HFW7"/>
<protein>
    <recommendedName>
        <fullName evidence="4">Nucleic acid-binding, OB-fold protein</fullName>
    </recommendedName>
</protein>
<feature type="compositionally biased region" description="Basic and acidic residues" evidence="1">
    <location>
        <begin position="173"/>
        <end position="184"/>
    </location>
</feature>
<gene>
    <name evidence="2" type="ORF">HanXRQr2_Chr12g0537051</name>
</gene>
<comment type="caution">
    <text evidence="2">The sequence shown here is derived from an EMBL/GenBank/DDBJ whole genome shotgun (WGS) entry which is preliminary data.</text>
</comment>
<dbReference type="Gramene" id="mRNA:HanXRQr2_Chr12g0537051">
    <property type="protein sequence ID" value="mRNA:HanXRQr2_Chr12g0537051"/>
    <property type="gene ID" value="HanXRQr2_Chr12g0537051"/>
</dbReference>
<evidence type="ECO:0000313" key="2">
    <source>
        <dbReference type="EMBL" id="KAF5777550.1"/>
    </source>
</evidence>
<dbReference type="Proteomes" id="UP000215914">
    <property type="component" value="Unassembled WGS sequence"/>
</dbReference>
<evidence type="ECO:0000313" key="3">
    <source>
        <dbReference type="Proteomes" id="UP000215914"/>
    </source>
</evidence>
<reference evidence="2" key="1">
    <citation type="journal article" date="2017" name="Nature">
        <title>The sunflower genome provides insights into oil metabolism, flowering and Asterid evolution.</title>
        <authorList>
            <person name="Badouin H."/>
            <person name="Gouzy J."/>
            <person name="Grassa C.J."/>
            <person name="Murat F."/>
            <person name="Staton S.E."/>
            <person name="Cottret L."/>
            <person name="Lelandais-Briere C."/>
            <person name="Owens G.L."/>
            <person name="Carrere S."/>
            <person name="Mayjonade B."/>
            <person name="Legrand L."/>
            <person name="Gill N."/>
            <person name="Kane N.C."/>
            <person name="Bowers J.E."/>
            <person name="Hubner S."/>
            <person name="Bellec A."/>
            <person name="Berard A."/>
            <person name="Berges H."/>
            <person name="Blanchet N."/>
            <person name="Boniface M.C."/>
            <person name="Brunel D."/>
            <person name="Catrice O."/>
            <person name="Chaidir N."/>
            <person name="Claudel C."/>
            <person name="Donnadieu C."/>
            <person name="Faraut T."/>
            <person name="Fievet G."/>
            <person name="Helmstetter N."/>
            <person name="King M."/>
            <person name="Knapp S.J."/>
            <person name="Lai Z."/>
            <person name="Le Paslier M.C."/>
            <person name="Lippi Y."/>
            <person name="Lorenzon L."/>
            <person name="Mandel J.R."/>
            <person name="Marage G."/>
            <person name="Marchand G."/>
            <person name="Marquand E."/>
            <person name="Bret-Mestries E."/>
            <person name="Morien E."/>
            <person name="Nambeesan S."/>
            <person name="Nguyen T."/>
            <person name="Pegot-Espagnet P."/>
            <person name="Pouilly N."/>
            <person name="Raftis F."/>
            <person name="Sallet E."/>
            <person name="Schiex T."/>
            <person name="Thomas J."/>
            <person name="Vandecasteele C."/>
            <person name="Vares D."/>
            <person name="Vear F."/>
            <person name="Vautrin S."/>
            <person name="Crespi M."/>
            <person name="Mangin B."/>
            <person name="Burke J.M."/>
            <person name="Salse J."/>
            <person name="Munos S."/>
            <person name="Vincourt P."/>
            <person name="Rieseberg L.H."/>
            <person name="Langlade N.B."/>
        </authorList>
    </citation>
    <scope>NUCLEOTIDE SEQUENCE</scope>
    <source>
        <tissue evidence="2">Leaves</tissue>
    </source>
</reference>
<sequence length="199" mass="22085">MTCVLFDDVAVALLDITAEELVIRSLSEGVDDPFWAQYYLLDTLCARSVIFRIKVDRYNAPPHCSQRFTASKYIGENVTSVAEDNITSTIGTSTHPIEETTEDIEADDAAFISRITTDEWEMAEEALWGPRVSSVSTITTISSAIVSTDDELNSATSTREVNTDDASIPTKSTNERVAADSHERLRPRKSLRKPKKFTS</sequence>
<proteinExistence type="predicted"/>
<evidence type="ECO:0008006" key="4">
    <source>
        <dbReference type="Google" id="ProtNLM"/>
    </source>
</evidence>
<dbReference type="EMBL" id="MNCJ02000327">
    <property type="protein sequence ID" value="KAF5777550.1"/>
    <property type="molecule type" value="Genomic_DNA"/>
</dbReference>
<evidence type="ECO:0000256" key="1">
    <source>
        <dbReference type="SAM" id="MobiDB-lite"/>
    </source>
</evidence>
<accession>A0A9K3HFW7</accession>
<reference evidence="2" key="2">
    <citation type="submission" date="2020-06" db="EMBL/GenBank/DDBJ databases">
        <title>Helianthus annuus Genome sequencing and assembly Release 2.</title>
        <authorList>
            <person name="Gouzy J."/>
            <person name="Langlade N."/>
            <person name="Munos S."/>
        </authorList>
    </citation>
    <scope>NUCLEOTIDE SEQUENCE</scope>
    <source>
        <tissue evidence="2">Leaves</tissue>
    </source>
</reference>
<feature type="region of interest" description="Disordered" evidence="1">
    <location>
        <begin position="150"/>
        <end position="199"/>
    </location>
</feature>
<keyword evidence="3" id="KW-1185">Reference proteome</keyword>
<organism evidence="2 3">
    <name type="scientific">Helianthus annuus</name>
    <name type="common">Common sunflower</name>
    <dbReference type="NCBI Taxonomy" id="4232"/>
    <lineage>
        <taxon>Eukaryota</taxon>
        <taxon>Viridiplantae</taxon>
        <taxon>Streptophyta</taxon>
        <taxon>Embryophyta</taxon>
        <taxon>Tracheophyta</taxon>
        <taxon>Spermatophyta</taxon>
        <taxon>Magnoliopsida</taxon>
        <taxon>eudicotyledons</taxon>
        <taxon>Gunneridae</taxon>
        <taxon>Pentapetalae</taxon>
        <taxon>asterids</taxon>
        <taxon>campanulids</taxon>
        <taxon>Asterales</taxon>
        <taxon>Asteraceae</taxon>
        <taxon>Asteroideae</taxon>
        <taxon>Heliantheae alliance</taxon>
        <taxon>Heliantheae</taxon>
        <taxon>Helianthus</taxon>
    </lineage>
</organism>
<name>A0A9K3HFW7_HELAN</name>